<dbReference type="STRING" id="28885.EI16_08575"/>
<dbReference type="SUPFAM" id="SSF51735">
    <property type="entry name" value="NAD(P)-binding Rossmann-fold domains"/>
    <property type="match status" value="1"/>
</dbReference>
<dbReference type="InterPro" id="IPR006109">
    <property type="entry name" value="G3P_DH_NAD-dep_C"/>
</dbReference>
<dbReference type="InterPro" id="IPR006168">
    <property type="entry name" value="G3P_DH_NAD-dep"/>
</dbReference>
<dbReference type="PROSITE" id="PS00957">
    <property type="entry name" value="NAD_G3PDH"/>
    <property type="match status" value="1"/>
</dbReference>
<evidence type="ECO:0000256" key="1">
    <source>
        <dbReference type="ARBA" id="ARBA00011009"/>
    </source>
</evidence>
<feature type="non-terminal residue" evidence="10">
    <location>
        <position position="1"/>
    </location>
</feature>
<dbReference type="GO" id="GO:0005829">
    <property type="term" value="C:cytosol"/>
    <property type="evidence" value="ECO:0007669"/>
    <property type="project" value="TreeGrafter"/>
</dbReference>
<dbReference type="InterPro" id="IPR013328">
    <property type="entry name" value="6PGD_dom2"/>
</dbReference>
<evidence type="ECO:0000256" key="4">
    <source>
        <dbReference type="ARBA" id="ARBA00023002"/>
    </source>
</evidence>
<dbReference type="NCBIfam" id="NF000940">
    <property type="entry name" value="PRK00094.1-2"/>
    <property type="match status" value="1"/>
</dbReference>
<evidence type="ECO:0000256" key="7">
    <source>
        <dbReference type="ARBA" id="ARBA00023209"/>
    </source>
</evidence>
<evidence type="ECO:0000256" key="3">
    <source>
        <dbReference type="ARBA" id="ARBA00022857"/>
    </source>
</evidence>
<dbReference type="GO" id="GO:0046474">
    <property type="term" value="P:glycerophospholipid biosynthetic process"/>
    <property type="evidence" value="ECO:0007669"/>
    <property type="project" value="TreeGrafter"/>
</dbReference>
<dbReference type="Gene3D" id="1.10.1040.10">
    <property type="entry name" value="N-(1-d-carboxylethyl)-l-norvaline Dehydrogenase, domain 2"/>
    <property type="match status" value="1"/>
</dbReference>
<protein>
    <recommendedName>
        <fullName evidence="9">Glycerol-3-phosphate dehydrogenase NAD-dependent C-terminal domain-containing protein</fullName>
    </recommendedName>
</protein>
<evidence type="ECO:0000256" key="6">
    <source>
        <dbReference type="ARBA" id="ARBA00023098"/>
    </source>
</evidence>
<gene>
    <name evidence="10" type="ORF">EI16_08575</name>
</gene>
<keyword evidence="7" id="KW-0594">Phospholipid biosynthesis</keyword>
<accession>A0A066ZVM3</accession>
<dbReference type="PRINTS" id="PR00077">
    <property type="entry name" value="GPDHDRGNASE"/>
</dbReference>
<dbReference type="AlphaFoldDB" id="A0A066ZVM3"/>
<evidence type="ECO:0000256" key="8">
    <source>
        <dbReference type="ARBA" id="ARBA00023264"/>
    </source>
</evidence>
<dbReference type="InterPro" id="IPR008927">
    <property type="entry name" value="6-PGluconate_DH-like_C_sf"/>
</dbReference>
<dbReference type="InterPro" id="IPR036291">
    <property type="entry name" value="NAD(P)-bd_dom_sf"/>
</dbReference>
<dbReference type="Pfam" id="PF07479">
    <property type="entry name" value="NAD_Gly3P_dh_C"/>
    <property type="match status" value="1"/>
</dbReference>
<evidence type="ECO:0000313" key="11">
    <source>
        <dbReference type="Proteomes" id="UP000027341"/>
    </source>
</evidence>
<name>A0A066ZVM3_HYDMR</name>
<dbReference type="RefSeq" id="WP_035629050.1">
    <property type="nucleotide sequence ID" value="NZ_JMIU01000001.1"/>
</dbReference>
<proteinExistence type="inferred from homology"/>
<dbReference type="GO" id="GO:0047952">
    <property type="term" value="F:glycerol-3-phosphate dehydrogenase [NAD(P)+] activity"/>
    <property type="evidence" value="ECO:0007669"/>
    <property type="project" value="TreeGrafter"/>
</dbReference>
<evidence type="ECO:0000256" key="2">
    <source>
        <dbReference type="ARBA" id="ARBA00022516"/>
    </source>
</evidence>
<keyword evidence="6" id="KW-0443">Lipid metabolism</keyword>
<dbReference type="Proteomes" id="UP000027341">
    <property type="component" value="Unassembled WGS sequence"/>
</dbReference>
<evidence type="ECO:0000256" key="5">
    <source>
        <dbReference type="ARBA" id="ARBA00023027"/>
    </source>
</evidence>
<comment type="caution">
    <text evidence="10">The sequence shown here is derived from an EMBL/GenBank/DDBJ whole genome shotgun (WGS) entry which is preliminary data.</text>
</comment>
<keyword evidence="5" id="KW-0520">NAD</keyword>
<feature type="domain" description="Glycerol-3-phosphate dehydrogenase NAD-dependent C-terminal" evidence="9">
    <location>
        <begin position="42"/>
        <end position="183"/>
    </location>
</feature>
<keyword evidence="4" id="KW-0560">Oxidoreductase</keyword>
<dbReference type="PANTHER" id="PTHR11728:SF1">
    <property type="entry name" value="GLYCEROL-3-PHOSPHATE DEHYDROGENASE [NAD(+)] 2, CHLOROPLASTIC"/>
    <property type="match status" value="1"/>
</dbReference>
<dbReference type="FunFam" id="1.10.1040.10:FF:000001">
    <property type="entry name" value="Glycerol-3-phosphate dehydrogenase [NAD(P)+]"/>
    <property type="match status" value="1"/>
</dbReference>
<dbReference type="EMBL" id="JMIU01000001">
    <property type="protein sequence ID" value="KDN96319.1"/>
    <property type="molecule type" value="Genomic_DNA"/>
</dbReference>
<keyword evidence="2" id="KW-0444">Lipid biosynthesis</keyword>
<keyword evidence="3" id="KW-0521">NADP</keyword>
<organism evidence="10 11">
    <name type="scientific">Hydrogenovibrio marinus</name>
    <dbReference type="NCBI Taxonomy" id="28885"/>
    <lineage>
        <taxon>Bacteria</taxon>
        <taxon>Pseudomonadati</taxon>
        <taxon>Pseudomonadota</taxon>
        <taxon>Gammaproteobacteria</taxon>
        <taxon>Thiotrichales</taxon>
        <taxon>Piscirickettsiaceae</taxon>
        <taxon>Hydrogenovibrio</taxon>
    </lineage>
</organism>
<dbReference type="PANTHER" id="PTHR11728">
    <property type="entry name" value="GLYCEROL-3-PHOSPHATE DEHYDROGENASE"/>
    <property type="match status" value="1"/>
</dbReference>
<keyword evidence="8" id="KW-1208">Phospholipid metabolism</keyword>
<dbReference type="SUPFAM" id="SSF48179">
    <property type="entry name" value="6-phosphogluconate dehydrogenase C-terminal domain-like"/>
    <property type="match status" value="1"/>
</dbReference>
<keyword evidence="11" id="KW-1185">Reference proteome</keyword>
<dbReference type="Gene3D" id="3.40.50.720">
    <property type="entry name" value="NAD(P)-binding Rossmann-like Domain"/>
    <property type="match status" value="1"/>
</dbReference>
<dbReference type="GO" id="GO:0006072">
    <property type="term" value="P:glycerol-3-phosphate metabolic process"/>
    <property type="evidence" value="ECO:0007669"/>
    <property type="project" value="InterPro"/>
</dbReference>
<dbReference type="GO" id="GO:0005975">
    <property type="term" value="P:carbohydrate metabolic process"/>
    <property type="evidence" value="ECO:0007669"/>
    <property type="project" value="InterPro"/>
</dbReference>
<evidence type="ECO:0000259" key="9">
    <source>
        <dbReference type="Pfam" id="PF07479"/>
    </source>
</evidence>
<reference evidence="10 11" key="1">
    <citation type="submission" date="2014-04" db="EMBL/GenBank/DDBJ databases">
        <title>Draft genome sequence of Hydrogenovibrio marinus MH-110, a model organism for aerobic H2 metabolism.</title>
        <authorList>
            <person name="Cha H.J."/>
            <person name="Jo B.H."/>
            <person name="Hwang B.H."/>
        </authorList>
    </citation>
    <scope>NUCLEOTIDE SEQUENCE [LARGE SCALE GENOMIC DNA]</scope>
    <source>
        <strain evidence="10 11">MH-110</strain>
    </source>
</reference>
<comment type="similarity">
    <text evidence="1">Belongs to the NAD-dependent glycerol-3-phosphate dehydrogenase family.</text>
</comment>
<evidence type="ECO:0000313" key="10">
    <source>
        <dbReference type="EMBL" id="KDN96319.1"/>
    </source>
</evidence>
<sequence length="195" mass="20624">FAAEVAKGLPTAMVSASTDEQEAAYWASLFHHDAFRMYTQGDIAGVEVGGAYKNIMAIATGVSDGLHLGANARAAIISRGMAEMMRFAGLYGATPETLMGLAGLGDLVLTCTDNLSRNRQFGLKLASPKQTSESAQQEIGQVVEGVKAVRVVKAIADEKGLDLPIAEQVYQLVEGNITAKEAAEHLLARELKAES</sequence>